<keyword evidence="1" id="KW-0472">Membrane</keyword>
<dbReference type="GO" id="GO:0006666">
    <property type="term" value="P:3-keto-sphinganine metabolic process"/>
    <property type="evidence" value="ECO:0007669"/>
    <property type="project" value="TreeGrafter"/>
</dbReference>
<dbReference type="InterPro" id="IPR036291">
    <property type="entry name" value="NAD(P)-bd_dom_sf"/>
</dbReference>
<accession>A0A3P7KKA5</accession>
<evidence type="ECO:0008006" key="4">
    <source>
        <dbReference type="Google" id="ProtNLM"/>
    </source>
</evidence>
<gene>
    <name evidence="2" type="ORF">SVUK_LOCUS3406</name>
</gene>
<dbReference type="GO" id="GO:0030148">
    <property type="term" value="P:sphingolipid biosynthetic process"/>
    <property type="evidence" value="ECO:0007669"/>
    <property type="project" value="TreeGrafter"/>
</dbReference>
<dbReference type="AlphaFoldDB" id="A0A3P7KKA5"/>
<name>A0A3P7KKA5_STRVU</name>
<dbReference type="Gene3D" id="3.40.50.720">
    <property type="entry name" value="NAD(P)-binding Rossmann-like Domain"/>
    <property type="match status" value="1"/>
</dbReference>
<feature type="transmembrane region" description="Helical" evidence="1">
    <location>
        <begin position="128"/>
        <end position="149"/>
    </location>
</feature>
<sequence>MKRRRSGHISFVSSEVGQFAIYGYSAFAPTKFALRGLADALQMELMPYDINVSILYPPNTDSESFRKQSMARTEEMRLIADTGGLFTPKQVAEAHVKDIENGQYSTWLGLNGWVLSVATAGASPERSVFRALTQVLFAGIFRLLMIVYLRKFNGI</sequence>
<reference evidence="2 3" key="1">
    <citation type="submission" date="2018-11" db="EMBL/GenBank/DDBJ databases">
        <authorList>
            <consortium name="Pathogen Informatics"/>
        </authorList>
    </citation>
    <scope>NUCLEOTIDE SEQUENCE [LARGE SCALE GENOMIC DNA]</scope>
</reference>
<proteinExistence type="predicted"/>
<dbReference type="OrthoDB" id="37659at2759"/>
<dbReference type="GO" id="GO:0005789">
    <property type="term" value="C:endoplasmic reticulum membrane"/>
    <property type="evidence" value="ECO:0007669"/>
    <property type="project" value="TreeGrafter"/>
</dbReference>
<dbReference type="GO" id="GO:0047560">
    <property type="term" value="F:3-dehydrosphinganine reductase activity"/>
    <property type="evidence" value="ECO:0007669"/>
    <property type="project" value="TreeGrafter"/>
</dbReference>
<protein>
    <recommendedName>
        <fullName evidence="4">3-ketodihydrosphingosine reductase</fullName>
    </recommendedName>
</protein>
<dbReference type="InterPro" id="IPR002347">
    <property type="entry name" value="SDR_fam"/>
</dbReference>
<organism evidence="2 3">
    <name type="scientific">Strongylus vulgaris</name>
    <name type="common">Blood worm</name>
    <dbReference type="NCBI Taxonomy" id="40348"/>
    <lineage>
        <taxon>Eukaryota</taxon>
        <taxon>Metazoa</taxon>
        <taxon>Ecdysozoa</taxon>
        <taxon>Nematoda</taxon>
        <taxon>Chromadorea</taxon>
        <taxon>Rhabditida</taxon>
        <taxon>Rhabditina</taxon>
        <taxon>Rhabditomorpha</taxon>
        <taxon>Strongyloidea</taxon>
        <taxon>Strongylidae</taxon>
        <taxon>Strongylus</taxon>
    </lineage>
</organism>
<keyword evidence="1" id="KW-0812">Transmembrane</keyword>
<dbReference type="PANTHER" id="PTHR43550:SF3">
    <property type="entry name" value="3-KETODIHYDROSPHINGOSINE REDUCTASE"/>
    <property type="match status" value="1"/>
</dbReference>
<keyword evidence="1" id="KW-1133">Transmembrane helix</keyword>
<dbReference type="Pfam" id="PF00106">
    <property type="entry name" value="adh_short"/>
    <property type="match status" value="1"/>
</dbReference>
<dbReference type="SUPFAM" id="SSF51735">
    <property type="entry name" value="NAD(P)-binding Rossmann-fold domains"/>
    <property type="match status" value="1"/>
</dbReference>
<evidence type="ECO:0000256" key="1">
    <source>
        <dbReference type="SAM" id="Phobius"/>
    </source>
</evidence>
<keyword evidence="3" id="KW-1185">Reference proteome</keyword>
<evidence type="ECO:0000313" key="2">
    <source>
        <dbReference type="EMBL" id="VDM68408.1"/>
    </source>
</evidence>
<dbReference type="PANTHER" id="PTHR43550">
    <property type="entry name" value="3-KETODIHYDROSPHINGOSINE REDUCTASE"/>
    <property type="match status" value="1"/>
</dbReference>
<evidence type="ECO:0000313" key="3">
    <source>
        <dbReference type="Proteomes" id="UP000270094"/>
    </source>
</evidence>
<dbReference type="Proteomes" id="UP000270094">
    <property type="component" value="Unassembled WGS sequence"/>
</dbReference>
<dbReference type="EMBL" id="UYYB01008710">
    <property type="protein sequence ID" value="VDM68408.1"/>
    <property type="molecule type" value="Genomic_DNA"/>
</dbReference>
<feature type="non-terminal residue" evidence="2">
    <location>
        <position position="155"/>
    </location>
</feature>